<dbReference type="EMBL" id="JOKG01000008">
    <property type="protein sequence ID" value="KEQ11345.1"/>
    <property type="molecule type" value="Genomic_DNA"/>
</dbReference>
<proteinExistence type="predicted"/>
<accession>A0A081MYS2</accession>
<feature type="transmembrane region" description="Helical" evidence="1">
    <location>
        <begin position="131"/>
        <end position="156"/>
    </location>
</feature>
<keyword evidence="1" id="KW-0472">Membrane</keyword>
<keyword evidence="1" id="KW-1133">Transmembrane helix</keyword>
<reference evidence="2 3" key="1">
    <citation type="submission" date="2014-06" db="EMBL/GenBank/DDBJ databases">
        <title>Whole Genome Sequences of Three Symbiotic Endozoicomonas Bacteria.</title>
        <authorList>
            <person name="Neave M.J."/>
            <person name="Apprill A."/>
            <person name="Voolstra C.R."/>
        </authorList>
    </citation>
    <scope>NUCLEOTIDE SEQUENCE [LARGE SCALE GENOMIC DNA]</scope>
    <source>
        <strain evidence="2 3">LMG 24815</strain>
    </source>
</reference>
<feature type="transmembrane region" description="Helical" evidence="1">
    <location>
        <begin position="101"/>
        <end position="119"/>
    </location>
</feature>
<dbReference type="RefSeq" id="WP_034879921.1">
    <property type="nucleotide sequence ID" value="NZ_JOKG01000008.1"/>
</dbReference>
<dbReference type="Proteomes" id="UP000028006">
    <property type="component" value="Unassembled WGS sequence"/>
</dbReference>
<evidence type="ECO:0000313" key="2">
    <source>
        <dbReference type="EMBL" id="KEQ11345.1"/>
    </source>
</evidence>
<sequence length="171" mass="19890">PRKNGQYETFTQLLKKTLLQSSVVTLGSLLIMWLGTFGEVVLYGPIDPDLIKNRIDSGAVVTLAEAKKETERADEIFEYRIRQFEKKSYIEKLQFYKRGSWYITFLPWIIFGWICYKLTLREVIITQIIPLVLVLLGILWFKELLLFSSAVFLGGFMRKKLTMSSHNVSLK</sequence>
<organism evidence="2 3">
    <name type="scientific">Endozoicomonas montiporae</name>
    <dbReference type="NCBI Taxonomy" id="1027273"/>
    <lineage>
        <taxon>Bacteria</taxon>
        <taxon>Pseudomonadati</taxon>
        <taxon>Pseudomonadota</taxon>
        <taxon>Gammaproteobacteria</taxon>
        <taxon>Oceanospirillales</taxon>
        <taxon>Endozoicomonadaceae</taxon>
        <taxon>Endozoicomonas</taxon>
    </lineage>
</organism>
<evidence type="ECO:0000256" key="1">
    <source>
        <dbReference type="SAM" id="Phobius"/>
    </source>
</evidence>
<name>A0A081MYS2_9GAMM</name>
<keyword evidence="3" id="KW-1185">Reference proteome</keyword>
<keyword evidence="1" id="KW-0812">Transmembrane</keyword>
<evidence type="ECO:0000313" key="3">
    <source>
        <dbReference type="Proteomes" id="UP000028006"/>
    </source>
</evidence>
<feature type="non-terminal residue" evidence="2">
    <location>
        <position position="1"/>
    </location>
</feature>
<feature type="transmembrane region" description="Helical" evidence="1">
    <location>
        <begin position="23"/>
        <end position="44"/>
    </location>
</feature>
<dbReference type="AlphaFoldDB" id="A0A081MYS2"/>
<gene>
    <name evidence="2" type="ORF">GZ77_26065</name>
</gene>
<comment type="caution">
    <text evidence="2">The sequence shown here is derived from an EMBL/GenBank/DDBJ whole genome shotgun (WGS) entry which is preliminary data.</text>
</comment>
<protein>
    <submittedName>
        <fullName evidence="2">Uncharacterized protein</fullName>
    </submittedName>
</protein>